<dbReference type="EMBL" id="JAYWIO010000006">
    <property type="protein sequence ID" value="KAK7255387.1"/>
    <property type="molecule type" value="Genomic_DNA"/>
</dbReference>
<name>A0AAN9EDF5_CROPI</name>
<reference evidence="1 2" key="1">
    <citation type="submission" date="2024-01" db="EMBL/GenBank/DDBJ databases">
        <title>The genomes of 5 underutilized Papilionoideae crops provide insights into root nodulation and disease resistanc.</title>
        <authorList>
            <person name="Yuan L."/>
        </authorList>
    </citation>
    <scope>NUCLEOTIDE SEQUENCE [LARGE SCALE GENOMIC DNA]</scope>
    <source>
        <strain evidence="1">ZHUSHIDOU_FW_LH</strain>
        <tissue evidence="1">Leaf</tissue>
    </source>
</reference>
<protein>
    <submittedName>
        <fullName evidence="1">Uncharacterized protein</fullName>
    </submittedName>
</protein>
<dbReference type="AlphaFoldDB" id="A0AAN9EDF5"/>
<comment type="caution">
    <text evidence="1">The sequence shown here is derived from an EMBL/GenBank/DDBJ whole genome shotgun (WGS) entry which is preliminary data.</text>
</comment>
<evidence type="ECO:0000313" key="2">
    <source>
        <dbReference type="Proteomes" id="UP001372338"/>
    </source>
</evidence>
<proteinExistence type="predicted"/>
<accession>A0AAN9EDF5</accession>
<gene>
    <name evidence="1" type="ORF">RIF29_28796</name>
</gene>
<keyword evidence="2" id="KW-1185">Reference proteome</keyword>
<dbReference type="Proteomes" id="UP001372338">
    <property type="component" value="Unassembled WGS sequence"/>
</dbReference>
<organism evidence="1 2">
    <name type="scientific">Crotalaria pallida</name>
    <name type="common">Smooth rattlebox</name>
    <name type="synonym">Crotalaria striata</name>
    <dbReference type="NCBI Taxonomy" id="3830"/>
    <lineage>
        <taxon>Eukaryota</taxon>
        <taxon>Viridiplantae</taxon>
        <taxon>Streptophyta</taxon>
        <taxon>Embryophyta</taxon>
        <taxon>Tracheophyta</taxon>
        <taxon>Spermatophyta</taxon>
        <taxon>Magnoliopsida</taxon>
        <taxon>eudicotyledons</taxon>
        <taxon>Gunneridae</taxon>
        <taxon>Pentapetalae</taxon>
        <taxon>rosids</taxon>
        <taxon>fabids</taxon>
        <taxon>Fabales</taxon>
        <taxon>Fabaceae</taxon>
        <taxon>Papilionoideae</taxon>
        <taxon>50 kb inversion clade</taxon>
        <taxon>genistoids sensu lato</taxon>
        <taxon>core genistoids</taxon>
        <taxon>Crotalarieae</taxon>
        <taxon>Crotalaria</taxon>
    </lineage>
</organism>
<evidence type="ECO:0000313" key="1">
    <source>
        <dbReference type="EMBL" id="KAK7255387.1"/>
    </source>
</evidence>
<sequence>MNLLSLFRNRIKVVWCTHLHTRSSFVMDVVYQSNCNLYTLDYFIIWYGLNTSWFSVVVLVRGIQDNADMVCALSYGSSLDYKQLI</sequence>